<feature type="transmembrane region" description="Helical" evidence="1">
    <location>
        <begin position="17"/>
        <end position="40"/>
    </location>
</feature>
<dbReference type="Gene3D" id="6.10.340.10">
    <property type="match status" value="1"/>
</dbReference>
<sequence length="222" mass="25547">MIPSFTRRQLFVHPIQYWCVAMTLVYFSCLLIVLYGVIFLPMAQPLDAPTVSWEERAQIATQILELNTRVWPWLLVTFLGLLLHSLYFMHRIAGPLYRFATLFRSIGAGHLHQRARLRKHDYLHREAQDFNAMLDYLEQNIERLHRQGLLVTQTYEGIVRPIQQQSSAELNAALQTLGTDIARLQLCVAAFKSQETPPLPSQLPLEFVNPITVDPPTRLKAA</sequence>
<keyword evidence="1" id="KW-1133">Transmembrane helix</keyword>
<dbReference type="GO" id="GO:0007165">
    <property type="term" value="P:signal transduction"/>
    <property type="evidence" value="ECO:0007669"/>
    <property type="project" value="InterPro"/>
</dbReference>
<feature type="domain" description="HAMP" evidence="2">
    <location>
        <begin position="90"/>
        <end position="142"/>
    </location>
</feature>
<evidence type="ECO:0000256" key="1">
    <source>
        <dbReference type="SAM" id="Phobius"/>
    </source>
</evidence>
<dbReference type="InParanoid" id="A0A330L0F8"/>
<reference evidence="4" key="1">
    <citation type="submission" date="2018-04" db="EMBL/GenBank/DDBJ databases">
        <authorList>
            <person name="Lucker S."/>
            <person name="Sakoula D."/>
        </authorList>
    </citation>
    <scope>NUCLEOTIDE SEQUENCE [LARGE SCALE GENOMIC DNA]</scope>
</reference>
<gene>
    <name evidence="3" type="ORF">NITLEN_10334</name>
</gene>
<evidence type="ECO:0000313" key="3">
    <source>
        <dbReference type="EMBL" id="SPP63248.1"/>
    </source>
</evidence>
<dbReference type="AlphaFoldDB" id="A0A330L0F8"/>
<organism evidence="3 4">
    <name type="scientific">Nitrospira lenta</name>
    <dbReference type="NCBI Taxonomy" id="1436998"/>
    <lineage>
        <taxon>Bacteria</taxon>
        <taxon>Pseudomonadati</taxon>
        <taxon>Nitrospirota</taxon>
        <taxon>Nitrospiria</taxon>
        <taxon>Nitrospirales</taxon>
        <taxon>Nitrospiraceae</taxon>
        <taxon>Nitrospira</taxon>
    </lineage>
</organism>
<proteinExistence type="predicted"/>
<dbReference type="GO" id="GO:0016020">
    <property type="term" value="C:membrane"/>
    <property type="evidence" value="ECO:0007669"/>
    <property type="project" value="InterPro"/>
</dbReference>
<protein>
    <recommendedName>
        <fullName evidence="2">HAMP domain-containing protein</fullName>
    </recommendedName>
</protein>
<name>A0A330L0F8_9BACT</name>
<dbReference type="InterPro" id="IPR003660">
    <property type="entry name" value="HAMP_dom"/>
</dbReference>
<dbReference type="Proteomes" id="UP000248168">
    <property type="component" value="Unassembled WGS sequence"/>
</dbReference>
<keyword evidence="1" id="KW-0472">Membrane</keyword>
<dbReference type="PROSITE" id="PS50885">
    <property type="entry name" value="HAMP"/>
    <property type="match status" value="1"/>
</dbReference>
<accession>A0A330L0F8</accession>
<keyword evidence="4" id="KW-1185">Reference proteome</keyword>
<evidence type="ECO:0000259" key="2">
    <source>
        <dbReference type="PROSITE" id="PS50885"/>
    </source>
</evidence>
<evidence type="ECO:0000313" key="4">
    <source>
        <dbReference type="Proteomes" id="UP000248168"/>
    </source>
</evidence>
<keyword evidence="1" id="KW-0812">Transmembrane</keyword>
<feature type="transmembrane region" description="Helical" evidence="1">
    <location>
        <begin position="70"/>
        <end position="89"/>
    </location>
</feature>
<dbReference type="EMBL" id="OUNR01000001">
    <property type="protein sequence ID" value="SPP63248.1"/>
    <property type="molecule type" value="Genomic_DNA"/>
</dbReference>